<sequence>MNDIELKKYVQLPFHPLSRMITYLQIGLLLFSFQIDFGYLKYIFDIIGMFCLYFGLRMIKDASLYFKKAYYCIIVDMIINIAFLSVLATPYYKYADYLYYISVPITYLIIYLIYMGLNKYCHESGCTKFFATYIIIQIIGIIGLFLEGIWEIVSIIMFVIGFIFLVYTLSSVKKDILTHQYLLKLSPVKHNAWFVMFIYILTLCISVSGCFLVTTSRAYHQDPSQIHLQSSNKGKSVDKIVEKDDLKLKVKYTITQDEEQCYVHVIDYEWLEFPVYTFMANTTIFKSQEVFYESINNNVYSDKQSYKSILENAQISDWFSISDVCKFKTYVNPWNHQIKGRICITMKANYKDAFFEIPITFGIKNRPKLLYNEEDDQNIQIIVLIDHQEITTWNEQ</sequence>
<feature type="transmembrane region" description="Helical" evidence="1">
    <location>
        <begin position="152"/>
        <end position="172"/>
    </location>
</feature>
<evidence type="ECO:0000256" key="1">
    <source>
        <dbReference type="SAM" id="Phobius"/>
    </source>
</evidence>
<feature type="transmembrane region" description="Helical" evidence="1">
    <location>
        <begin position="39"/>
        <end position="56"/>
    </location>
</feature>
<dbReference type="AlphaFoldDB" id="A0A4R3Z831"/>
<evidence type="ECO:0000313" key="2">
    <source>
        <dbReference type="EMBL" id="TCW00772.1"/>
    </source>
</evidence>
<dbReference type="GeneID" id="98915069"/>
<keyword evidence="1" id="KW-0472">Membrane</keyword>
<feature type="transmembrane region" description="Helical" evidence="1">
    <location>
        <begin position="68"/>
        <end position="91"/>
    </location>
</feature>
<evidence type="ECO:0000313" key="3">
    <source>
        <dbReference type="Proteomes" id="UP000295515"/>
    </source>
</evidence>
<name>A0A4R3Z831_9FIRM</name>
<protein>
    <submittedName>
        <fullName evidence="2">Uncharacterized protein</fullName>
    </submittedName>
</protein>
<feature type="transmembrane region" description="Helical" evidence="1">
    <location>
        <begin position="193"/>
        <end position="214"/>
    </location>
</feature>
<dbReference type="Proteomes" id="UP000295515">
    <property type="component" value="Unassembled WGS sequence"/>
</dbReference>
<dbReference type="RefSeq" id="WP_066446899.1">
    <property type="nucleotide sequence ID" value="NZ_DBGCPY010000108.1"/>
</dbReference>
<keyword evidence="3" id="KW-1185">Reference proteome</keyword>
<reference evidence="2 3" key="1">
    <citation type="submission" date="2019-03" db="EMBL/GenBank/DDBJ databases">
        <title>Genomic Encyclopedia of Type Strains, Phase IV (KMG-IV): sequencing the most valuable type-strain genomes for metagenomic binning, comparative biology and taxonomic classification.</title>
        <authorList>
            <person name="Goeker M."/>
        </authorList>
    </citation>
    <scope>NUCLEOTIDE SEQUENCE [LARGE SCALE GENOMIC DNA]</scope>
    <source>
        <strain evidence="2 3">DSM 29487</strain>
    </source>
</reference>
<accession>A0A4R3Z831</accession>
<gene>
    <name evidence="2" type="ORF">EDD60_106113</name>
</gene>
<keyword evidence="1" id="KW-1133">Transmembrane helix</keyword>
<feature type="transmembrane region" description="Helical" evidence="1">
    <location>
        <begin position="97"/>
        <end position="117"/>
    </location>
</feature>
<dbReference type="EMBL" id="SMCQ01000006">
    <property type="protein sequence ID" value="TCW00772.1"/>
    <property type="molecule type" value="Genomic_DNA"/>
</dbReference>
<proteinExistence type="predicted"/>
<keyword evidence="1" id="KW-0812">Transmembrane</keyword>
<comment type="caution">
    <text evidence="2">The sequence shown here is derived from an EMBL/GenBank/DDBJ whole genome shotgun (WGS) entry which is preliminary data.</text>
</comment>
<feature type="transmembrane region" description="Helical" evidence="1">
    <location>
        <begin position="129"/>
        <end position="146"/>
    </location>
</feature>
<organism evidence="2 3">
    <name type="scientific">Longibaculum muris</name>
    <dbReference type="NCBI Taxonomy" id="1796628"/>
    <lineage>
        <taxon>Bacteria</taxon>
        <taxon>Bacillati</taxon>
        <taxon>Bacillota</taxon>
        <taxon>Erysipelotrichia</taxon>
        <taxon>Erysipelotrichales</taxon>
        <taxon>Coprobacillaceae</taxon>
        <taxon>Longibaculum</taxon>
    </lineage>
</organism>